<dbReference type="Gene3D" id="3.10.580.10">
    <property type="entry name" value="CBS-domain"/>
    <property type="match status" value="1"/>
</dbReference>
<dbReference type="Pfam" id="PF00483">
    <property type="entry name" value="NTP_transferase"/>
    <property type="match status" value="1"/>
</dbReference>
<gene>
    <name evidence="3" type="ORF">ADM90_03260</name>
</gene>
<dbReference type="PROSITE" id="PS51371">
    <property type="entry name" value="CBS"/>
    <property type="match status" value="1"/>
</dbReference>
<dbReference type="SUPFAM" id="SSF53448">
    <property type="entry name" value="Nucleotide-diphospho-sugar transferases"/>
    <property type="match status" value="1"/>
</dbReference>
<dbReference type="PATRIC" id="fig|33935.3.peg.59"/>
<dbReference type="Pfam" id="PF00571">
    <property type="entry name" value="CBS"/>
    <property type="match status" value="1"/>
</dbReference>
<organism evidence="3 4">
    <name type="scientific">Lysinibacillus macroides</name>
    <dbReference type="NCBI Taxonomy" id="33935"/>
    <lineage>
        <taxon>Bacteria</taxon>
        <taxon>Bacillati</taxon>
        <taxon>Bacillota</taxon>
        <taxon>Bacilli</taxon>
        <taxon>Bacillales</taxon>
        <taxon>Bacillaceae</taxon>
        <taxon>Lysinibacillus</taxon>
    </lineage>
</organism>
<proteinExistence type="predicted"/>
<name>A0A0N1J079_9BACI</name>
<dbReference type="RefSeq" id="WP_053993631.1">
    <property type="nucleotide sequence ID" value="NZ_CP065643.1"/>
</dbReference>
<reference evidence="3 4" key="1">
    <citation type="submission" date="2015-07" db="EMBL/GenBank/DDBJ databases">
        <title>Genome sequencing project for genomic taxonomy and phylogenomics of Bacillus-like bacteria.</title>
        <authorList>
            <person name="Liu B."/>
            <person name="Wang J."/>
            <person name="Zhu Y."/>
            <person name="Liu G."/>
            <person name="Chen Q."/>
            <person name="Chen Z."/>
            <person name="Che J."/>
            <person name="Ge C."/>
            <person name="Shi H."/>
            <person name="Pan Z."/>
            <person name="Liu X."/>
        </authorList>
    </citation>
    <scope>NUCLEOTIDE SEQUENCE [LARGE SCALE GENOMIC DNA]</scope>
    <source>
        <strain evidence="3 4">DSM 54</strain>
    </source>
</reference>
<dbReference type="InterPro" id="IPR000644">
    <property type="entry name" value="CBS_dom"/>
</dbReference>
<evidence type="ECO:0000256" key="1">
    <source>
        <dbReference type="PROSITE-ProRule" id="PRU00703"/>
    </source>
</evidence>
<evidence type="ECO:0000259" key="2">
    <source>
        <dbReference type="PROSITE" id="PS51371"/>
    </source>
</evidence>
<dbReference type="AlphaFoldDB" id="A0A0N1J079"/>
<dbReference type="InterPro" id="IPR046342">
    <property type="entry name" value="CBS_dom_sf"/>
</dbReference>
<dbReference type="CDD" id="cd04607">
    <property type="entry name" value="CBS_pair_NTP_transferase_assoc"/>
    <property type="match status" value="1"/>
</dbReference>
<keyword evidence="4" id="KW-1185">Reference proteome</keyword>
<dbReference type="Gene3D" id="3.90.550.10">
    <property type="entry name" value="Spore Coat Polysaccharide Biosynthesis Protein SpsA, Chain A"/>
    <property type="match status" value="1"/>
</dbReference>
<dbReference type="InterPro" id="IPR029044">
    <property type="entry name" value="Nucleotide-diphossugar_trans"/>
</dbReference>
<keyword evidence="1" id="KW-0129">CBS domain</keyword>
<evidence type="ECO:0000313" key="3">
    <source>
        <dbReference type="EMBL" id="KOY82377.1"/>
    </source>
</evidence>
<dbReference type="PANTHER" id="PTHR22572">
    <property type="entry name" value="SUGAR-1-PHOSPHATE GUANYL TRANSFERASE"/>
    <property type="match status" value="1"/>
</dbReference>
<dbReference type="EMBL" id="LGCI01000005">
    <property type="protein sequence ID" value="KOY82377.1"/>
    <property type="molecule type" value="Genomic_DNA"/>
</dbReference>
<dbReference type="CDD" id="cd06426">
    <property type="entry name" value="NTP_transferase_like_2"/>
    <property type="match status" value="1"/>
</dbReference>
<accession>A0A0N1J079</accession>
<evidence type="ECO:0000313" key="4">
    <source>
        <dbReference type="Proteomes" id="UP000037977"/>
    </source>
</evidence>
<sequence>MKQWQKIIVTPDQTLLETMKIIDNSSLQFAVVVDEERHLLGTVTDGDVRRGILRGEGLEVPITSIMNANPISVQTGQRPYRLKQFMKSKKLKQLPIVNKHNQVVDIFFTDNLETSTNKNTVILMLGGLGTRLRPLTNDIPKPMLKIGNKPILETIIEGFKQFGYTHFIFSVNYKKEIIQEYFQNGEAFDVTIDYIEEEKRMGTAGALSLLEQRPTAPFFVMNGDLLTQINFDQLMEFHREHQSMATMCVREYEYQVPYGVIETDGVHLAGIKEKPIQRSFVNAGIYVLNPEVFDYIPQNEFYDMPTLFEQLIAADQKVSVFPIREYWLDIGRIDDFHRAKNDFKELTNNEA</sequence>
<dbReference type="InterPro" id="IPR005835">
    <property type="entry name" value="NTP_transferase_dom"/>
</dbReference>
<feature type="domain" description="CBS" evidence="2">
    <location>
        <begin position="1"/>
        <end position="60"/>
    </location>
</feature>
<dbReference type="InterPro" id="IPR050486">
    <property type="entry name" value="Mannose-1P_guanyltransferase"/>
</dbReference>
<dbReference type="SUPFAM" id="SSF54631">
    <property type="entry name" value="CBS-domain pair"/>
    <property type="match status" value="1"/>
</dbReference>
<dbReference type="Proteomes" id="UP000037977">
    <property type="component" value="Unassembled WGS sequence"/>
</dbReference>
<dbReference type="OrthoDB" id="9801899at2"/>
<dbReference type="STRING" id="33935.ADM90_03260"/>
<protein>
    <submittedName>
        <fullName evidence="3">Alcohol dehydrogenase</fullName>
    </submittedName>
</protein>
<comment type="caution">
    <text evidence="3">The sequence shown here is derived from an EMBL/GenBank/DDBJ whole genome shotgun (WGS) entry which is preliminary data.</text>
</comment>